<sequence>MAVELAVAGDVGGGRPTVARIALHVEFTIERHSGDAERAVQRQ</sequence>
<proteinExistence type="predicted"/>
<evidence type="ECO:0000313" key="1">
    <source>
        <dbReference type="EMBL" id="VWC53347.1"/>
    </source>
</evidence>
<gene>
    <name evidence="1" type="ORF">BLA17378_01211</name>
</gene>
<dbReference type="Proteomes" id="UP000494120">
    <property type="component" value="Unassembled WGS sequence"/>
</dbReference>
<keyword evidence="2" id="KW-1185">Reference proteome</keyword>
<reference evidence="1 2" key="1">
    <citation type="submission" date="2019-09" db="EMBL/GenBank/DDBJ databases">
        <authorList>
            <person name="Depoorter E."/>
        </authorList>
    </citation>
    <scope>NUCLEOTIDE SEQUENCE [LARGE SCALE GENOMIC DNA]</scope>
    <source>
        <strain evidence="1 2">R-17378</strain>
    </source>
</reference>
<comment type="caution">
    <text evidence="1">The sequence shown here is derived from an EMBL/GenBank/DDBJ whole genome shotgun (WGS) entry which is preliminary data.</text>
</comment>
<evidence type="ECO:0000313" key="2">
    <source>
        <dbReference type="Proteomes" id="UP000494120"/>
    </source>
</evidence>
<dbReference type="EMBL" id="CABVQG010000003">
    <property type="protein sequence ID" value="VWC53347.1"/>
    <property type="molecule type" value="Genomic_DNA"/>
</dbReference>
<name>A0ABY6XQQ5_9BURK</name>
<accession>A0ABY6XQQ5</accession>
<protein>
    <submittedName>
        <fullName evidence="1">Uncharacterized protein</fullName>
    </submittedName>
</protein>
<organism evidence="1 2">
    <name type="scientific">Burkholderia aenigmatica</name>
    <dbReference type="NCBI Taxonomy" id="2015348"/>
    <lineage>
        <taxon>Bacteria</taxon>
        <taxon>Pseudomonadati</taxon>
        <taxon>Pseudomonadota</taxon>
        <taxon>Betaproteobacteria</taxon>
        <taxon>Burkholderiales</taxon>
        <taxon>Burkholderiaceae</taxon>
        <taxon>Burkholderia</taxon>
        <taxon>Burkholderia cepacia complex</taxon>
    </lineage>
</organism>